<keyword evidence="2" id="KW-0732">Signal</keyword>
<keyword evidence="4" id="KW-1185">Reference proteome</keyword>
<accession>A0A8J3C4Y6</accession>
<dbReference type="SUPFAM" id="SSF53474">
    <property type="entry name" value="alpha/beta-Hydrolases"/>
    <property type="match status" value="1"/>
</dbReference>
<reference evidence="3" key="1">
    <citation type="journal article" date="2014" name="Int. J. Syst. Evol. Microbiol.">
        <title>Complete genome sequence of Corynebacterium casei LMG S-19264T (=DSM 44701T), isolated from a smear-ripened cheese.</title>
        <authorList>
            <consortium name="US DOE Joint Genome Institute (JGI-PGF)"/>
            <person name="Walter F."/>
            <person name="Albersmeier A."/>
            <person name="Kalinowski J."/>
            <person name="Ruckert C."/>
        </authorList>
    </citation>
    <scope>NUCLEOTIDE SEQUENCE</scope>
    <source>
        <strain evidence="3">CGMCC 4.7299</strain>
    </source>
</reference>
<comment type="caution">
    <text evidence="3">The sequence shown here is derived from an EMBL/GenBank/DDBJ whole genome shotgun (WGS) entry which is preliminary data.</text>
</comment>
<protein>
    <recommendedName>
        <fullName evidence="5">Secreted protein</fullName>
    </recommendedName>
</protein>
<feature type="region of interest" description="Disordered" evidence="1">
    <location>
        <begin position="111"/>
        <end position="134"/>
    </location>
</feature>
<evidence type="ECO:0008006" key="5">
    <source>
        <dbReference type="Google" id="ProtNLM"/>
    </source>
</evidence>
<feature type="signal peptide" evidence="2">
    <location>
        <begin position="1"/>
        <end position="32"/>
    </location>
</feature>
<dbReference type="AlphaFoldDB" id="A0A8J3C4Y6"/>
<dbReference type="Proteomes" id="UP000656042">
    <property type="component" value="Unassembled WGS sequence"/>
</dbReference>
<organism evidence="3 4">
    <name type="scientific">Mangrovihabitans endophyticus</name>
    <dbReference type="NCBI Taxonomy" id="1751298"/>
    <lineage>
        <taxon>Bacteria</taxon>
        <taxon>Bacillati</taxon>
        <taxon>Actinomycetota</taxon>
        <taxon>Actinomycetes</taxon>
        <taxon>Micromonosporales</taxon>
        <taxon>Micromonosporaceae</taxon>
        <taxon>Mangrovihabitans</taxon>
    </lineage>
</organism>
<evidence type="ECO:0000256" key="2">
    <source>
        <dbReference type="SAM" id="SignalP"/>
    </source>
</evidence>
<reference evidence="3" key="2">
    <citation type="submission" date="2020-09" db="EMBL/GenBank/DDBJ databases">
        <authorList>
            <person name="Sun Q."/>
            <person name="Zhou Y."/>
        </authorList>
    </citation>
    <scope>NUCLEOTIDE SEQUENCE</scope>
    <source>
        <strain evidence="3">CGMCC 4.7299</strain>
    </source>
</reference>
<name>A0A8J3C4Y6_9ACTN</name>
<evidence type="ECO:0000313" key="3">
    <source>
        <dbReference type="EMBL" id="GGL08120.1"/>
    </source>
</evidence>
<gene>
    <name evidence="3" type="ORF">GCM10012284_48210</name>
</gene>
<evidence type="ECO:0000256" key="1">
    <source>
        <dbReference type="SAM" id="MobiDB-lite"/>
    </source>
</evidence>
<feature type="chain" id="PRO_5035269615" description="Secreted protein" evidence="2">
    <location>
        <begin position="33"/>
        <end position="897"/>
    </location>
</feature>
<dbReference type="Gene3D" id="3.40.50.1820">
    <property type="entry name" value="alpha/beta hydrolase"/>
    <property type="match status" value="1"/>
</dbReference>
<proteinExistence type="predicted"/>
<dbReference type="InterPro" id="IPR029058">
    <property type="entry name" value="AB_hydrolase_fold"/>
</dbReference>
<dbReference type="EMBL" id="BMMX01000029">
    <property type="protein sequence ID" value="GGL08120.1"/>
    <property type="molecule type" value="Genomic_DNA"/>
</dbReference>
<dbReference type="PROSITE" id="PS51257">
    <property type="entry name" value="PROKAR_LIPOPROTEIN"/>
    <property type="match status" value="1"/>
</dbReference>
<evidence type="ECO:0000313" key="4">
    <source>
        <dbReference type="Proteomes" id="UP000656042"/>
    </source>
</evidence>
<sequence length="897" mass="95820">MGVCTMRRVVPAVALVFGLVAGCLSVAGPAAAAPSDPPGRQWRVTADALTWQAAQPVPTGDAAVEFWAGDRLLGRAHTVDQRTYTLPRDGTEPLTDLQVRAAGRRLDQNAPRALHRGPAPHFPPQRPAHSVDPGKPGRYATVAGEYTLPGITLPGYPELVEMQALVVAPRGAHGRRPLALFLHGRHFTCYVNDEDFSAEWPCPEGAHAVPSYRGYRPAQELLASQGYVTVSISANGINAQDYLDEDGGAQARSSLIRRHLARWADWSGTRRAAAPAIVRAAPRADLSRVFLMGHSRGGEGVNRAAMDSLNPPPDAQDGYPGPVRWRIRGMLMIGPTIFGQNPAPDVPTATILPGCDGDVFDLQGEMYLDATRGVSRGKALHGALYVVGANHNFFNTEWTPGLAAAPAFDDFPTDLDDPLCAGGLPTRLTPAQQQRVGAVYIAAAARLFVAGDDRVRPLLDGSGVRASSAGPARVLNHAIGAARTPAVIPDRTLRVSGGGRLCEQVDPDPARSCLPPEKYSSLSPHFVPFGDLPDEPGRYAVAMTWSAPGQSTVIRPARPQQATGTLAMRIIVPPGSTGTRLDVVATDRRGRSADLGEVRLDGVPGSELVQRYWAQEVRVPLRGLTSVARLRLIPRSAQGSAWLVDAWGWHAGMPAPHQTALPRLDVGSIAVDEGDDGAHTVTVPVRVTGRGGGQVRVFVVDGLTLESRSWVATVRPGQHRIPVPITVQGNTRFGRDQVYAIGLKAIRGLQVGDFIGEADIRDDDPAPSFTVEPVADTVAEGGTLRWRFTLSAPADIEMYATGYVVAPDGPELSTTDVDPDWLFDVAYEFPEPSRPLSTLFLAPWTVIEPGTLTGEMTIPTITDNLPEPAEQIRLDLHGSGREIQDLGSVTGTVTDAT</sequence>